<dbReference type="InterPro" id="IPR040521">
    <property type="entry name" value="KDZ"/>
</dbReference>
<dbReference type="OrthoDB" id="6369081at2759"/>
<dbReference type="EMBL" id="CAKKLH010000119">
    <property type="protein sequence ID" value="CAH0103896.1"/>
    <property type="molecule type" value="Genomic_DNA"/>
</dbReference>
<comment type="caution">
    <text evidence="3">The sequence shown here is derived from an EMBL/GenBank/DDBJ whole genome shotgun (WGS) entry which is preliminary data.</text>
</comment>
<dbReference type="InterPro" id="IPR040564">
    <property type="entry name" value="CxC3-like"/>
</dbReference>
<sequence length="658" mass="75014">MVLSHYEVTQARFVNGTCQNARKIRERPSKGRSFSSSVGRPFESRRWIGCALADRLSFGHPTAELCYVGIDSISGVFDLNAPIYRYNQGKTCNYNHEVQFADFISSGYFPGNPNNLRTLFSTKLLKMWHHVSLLTPGTSLTQFSNALSSTSQDAGLSSIINSSMFQSASKACAYVNHLIDKRVKLIKKRWCRACTSEITEELEPHSSHVDGNLKLCRRCREKPKKGKCWFEDNEMITSLAELQRVKEEVATGRPQGKNTIGSKCGNSEFLAMKEVSSRFKNLDTAGIVMASFPHGSVIDAVDMCEGETFRHTLIPHLKLSKMNCKFLVNDVICKYWPFAQFLAKELKGEYSSLTTNMQGFLSRLHGQCHGWDCQILYFGHWKEGAGAILGEESEQVFSFFSRYNTVTKVMTEGGSPVEKEKSKLEKLQAELESLVYEHSNLVDRITTVASSSKWKTHIRCKISKLCVKVKAKITKVNKITKEAKKKEMDMAGAQSVDDDEDIQIHEITFQHFIDGTFPWETQAESSFKEDFKLVDTWMLLKRNEEQRMQSMKEMRQLLHSFKSSIQNHKNDIEGIVKVQCDPNHEGSSFDQAVVCIKTAEIKRLKNLLNEALKYAKYYNNLETTQFENLLNDDELEEDEYLMNEYDADSDDENLDCDV</sequence>
<dbReference type="Pfam" id="PF18758">
    <property type="entry name" value="KDZ"/>
    <property type="match status" value="1"/>
</dbReference>
<dbReference type="AlphaFoldDB" id="A0A8J2WJ49"/>
<protein>
    <recommendedName>
        <fullName evidence="2">CxC3 like cysteine cluster domain-containing protein</fullName>
    </recommendedName>
</protein>
<evidence type="ECO:0000256" key="1">
    <source>
        <dbReference type="SAM" id="Coils"/>
    </source>
</evidence>
<reference evidence="3" key="1">
    <citation type="submission" date="2021-11" db="EMBL/GenBank/DDBJ databases">
        <authorList>
            <person name="Schell T."/>
        </authorList>
    </citation>
    <scope>NUCLEOTIDE SEQUENCE</scope>
    <source>
        <strain evidence="3">M5</strain>
    </source>
</reference>
<dbReference type="Proteomes" id="UP000789390">
    <property type="component" value="Unassembled WGS sequence"/>
</dbReference>
<dbReference type="Pfam" id="PF18804">
    <property type="entry name" value="CxC3"/>
    <property type="match status" value="1"/>
</dbReference>
<organism evidence="3 4">
    <name type="scientific">Daphnia galeata</name>
    <dbReference type="NCBI Taxonomy" id="27404"/>
    <lineage>
        <taxon>Eukaryota</taxon>
        <taxon>Metazoa</taxon>
        <taxon>Ecdysozoa</taxon>
        <taxon>Arthropoda</taxon>
        <taxon>Crustacea</taxon>
        <taxon>Branchiopoda</taxon>
        <taxon>Diplostraca</taxon>
        <taxon>Cladocera</taxon>
        <taxon>Anomopoda</taxon>
        <taxon>Daphniidae</taxon>
        <taxon>Daphnia</taxon>
    </lineage>
</organism>
<dbReference type="PANTHER" id="PTHR33104">
    <property type="entry name" value="SI:DKEY-29D5.2"/>
    <property type="match status" value="1"/>
</dbReference>
<evidence type="ECO:0000259" key="2">
    <source>
        <dbReference type="Pfam" id="PF18804"/>
    </source>
</evidence>
<evidence type="ECO:0000313" key="4">
    <source>
        <dbReference type="Proteomes" id="UP000789390"/>
    </source>
</evidence>
<feature type="domain" description="CxC3 like cysteine cluster" evidence="2">
    <location>
        <begin position="72"/>
        <end position="153"/>
    </location>
</feature>
<dbReference type="PANTHER" id="PTHR33104:SF2">
    <property type="entry name" value="CXC3 LIKE CYSTEINE CLUSTER DOMAIN-CONTAINING PROTEIN"/>
    <property type="match status" value="1"/>
</dbReference>
<accession>A0A8J2WJ49</accession>
<keyword evidence="1" id="KW-0175">Coiled coil</keyword>
<feature type="coiled-coil region" evidence="1">
    <location>
        <begin position="417"/>
        <end position="444"/>
    </location>
</feature>
<evidence type="ECO:0000313" key="3">
    <source>
        <dbReference type="EMBL" id="CAH0103896.1"/>
    </source>
</evidence>
<name>A0A8J2WJ49_9CRUS</name>
<keyword evidence="4" id="KW-1185">Reference proteome</keyword>
<gene>
    <name evidence="3" type="ORF">DGAL_LOCUS6600</name>
</gene>
<proteinExistence type="predicted"/>